<gene>
    <name evidence="10" type="primary">pfkA</name>
    <name evidence="12" type="ORF">FTW19_03850</name>
</gene>
<comment type="caution">
    <text evidence="10">Lacks conserved residue(s) required for the propagation of feature annotation.</text>
</comment>
<dbReference type="FunFam" id="3.40.50.460:FF:000002">
    <property type="entry name" value="ATP-dependent 6-phosphofructokinase"/>
    <property type="match status" value="1"/>
</dbReference>
<evidence type="ECO:0000256" key="8">
    <source>
        <dbReference type="ARBA" id="ARBA00022842"/>
    </source>
</evidence>
<evidence type="ECO:0000256" key="1">
    <source>
        <dbReference type="ARBA" id="ARBA00001946"/>
    </source>
</evidence>
<dbReference type="GO" id="GO:0006002">
    <property type="term" value="P:fructose 6-phosphate metabolic process"/>
    <property type="evidence" value="ECO:0007669"/>
    <property type="project" value="InterPro"/>
</dbReference>
<dbReference type="EC" id="2.7.1.11" evidence="10"/>
<evidence type="ECO:0000256" key="6">
    <source>
        <dbReference type="ARBA" id="ARBA00022723"/>
    </source>
</evidence>
<comment type="cofactor">
    <cofactor evidence="1 10">
        <name>Mg(2+)</name>
        <dbReference type="ChEBI" id="CHEBI:18420"/>
    </cofactor>
</comment>
<feature type="site" description="Important for substrate specificity; cannot use PPi as phosphoryl donor" evidence="10">
    <location>
        <position position="104"/>
    </location>
</feature>
<feature type="binding site" evidence="10">
    <location>
        <position position="103"/>
    </location>
    <ligand>
        <name>Mg(2+)</name>
        <dbReference type="ChEBI" id="CHEBI:18420"/>
        <note>catalytic</note>
    </ligand>
</feature>
<dbReference type="InterPro" id="IPR012829">
    <property type="entry name" value="Phosphofructokinase_III"/>
</dbReference>
<dbReference type="PIRSF" id="PIRSF000532">
    <property type="entry name" value="ATP_PFK_prok"/>
    <property type="match status" value="1"/>
</dbReference>
<dbReference type="HAMAP" id="MF_01976">
    <property type="entry name" value="Phosphofructokinase_III"/>
    <property type="match status" value="1"/>
</dbReference>
<feature type="binding site" description="in other chain" evidence="10">
    <location>
        <begin position="264"/>
        <end position="267"/>
    </location>
    <ligand>
        <name>substrate</name>
        <note>ligand shared between dimeric partners</note>
    </ligand>
</feature>
<keyword evidence="8 10" id="KW-0460">Magnesium</keyword>
<accession>A0A5B9E9W0</accession>
<keyword evidence="9 10" id="KW-0324">Glycolysis</keyword>
<proteinExistence type="inferred from homology"/>
<evidence type="ECO:0000313" key="13">
    <source>
        <dbReference type="Proteomes" id="UP000321820"/>
    </source>
</evidence>
<keyword evidence="4 10" id="KW-0963">Cytoplasm</keyword>
<dbReference type="GO" id="GO:0005945">
    <property type="term" value="C:6-phosphofructokinase complex"/>
    <property type="evidence" value="ECO:0007669"/>
    <property type="project" value="TreeGrafter"/>
</dbReference>
<dbReference type="OrthoDB" id="9802503at2"/>
<feature type="binding site" evidence="10">
    <location>
        <position position="10"/>
    </location>
    <ligand>
        <name>ATP</name>
        <dbReference type="ChEBI" id="CHEBI:30616"/>
    </ligand>
</feature>
<dbReference type="InterPro" id="IPR035966">
    <property type="entry name" value="PKF_sf"/>
</dbReference>
<comment type="function">
    <text evidence="10">Catalyzes the phosphorylation of D-fructose 6-phosphate to fructose 1,6-bisphosphate by ATP, the first committing step of glycolysis.</text>
</comment>
<comment type="similarity">
    <text evidence="10">Belongs to the phosphofructokinase type A (PFKA) family. Mixed-substrate PFK group III subfamily.</text>
</comment>
<keyword evidence="10" id="KW-0067">ATP-binding</keyword>
<dbReference type="InterPro" id="IPR022953">
    <property type="entry name" value="ATP_PFK"/>
</dbReference>
<dbReference type="UniPathway" id="UPA00109">
    <property type="reaction ID" value="UER00182"/>
</dbReference>
<dbReference type="PANTHER" id="PTHR13697">
    <property type="entry name" value="PHOSPHOFRUCTOKINASE"/>
    <property type="match status" value="1"/>
</dbReference>
<dbReference type="Pfam" id="PF00365">
    <property type="entry name" value="PFK"/>
    <property type="match status" value="1"/>
</dbReference>
<dbReference type="GO" id="GO:0048029">
    <property type="term" value="F:monosaccharide binding"/>
    <property type="evidence" value="ECO:0007669"/>
    <property type="project" value="TreeGrafter"/>
</dbReference>
<dbReference type="GO" id="GO:0070095">
    <property type="term" value="F:fructose-6-phosphate binding"/>
    <property type="evidence" value="ECO:0007669"/>
    <property type="project" value="TreeGrafter"/>
</dbReference>
<feature type="binding site" evidence="10">
    <location>
        <position position="258"/>
    </location>
    <ligand>
        <name>substrate</name>
        <note>ligand shared between dimeric partners</note>
    </ligand>
</feature>
<feature type="binding site" description="in other chain" evidence="10">
    <location>
        <begin position="169"/>
        <end position="171"/>
    </location>
    <ligand>
        <name>substrate</name>
        <note>ligand shared between dimeric partners</note>
    </ligand>
</feature>
<feature type="domain" description="Phosphofructokinase" evidence="11">
    <location>
        <begin position="2"/>
        <end position="289"/>
    </location>
</feature>
<dbReference type="Gene3D" id="3.40.50.450">
    <property type="match status" value="1"/>
</dbReference>
<dbReference type="EMBL" id="CP042806">
    <property type="protein sequence ID" value="QEE27221.1"/>
    <property type="molecule type" value="Genomic_DNA"/>
</dbReference>
<evidence type="ECO:0000313" key="12">
    <source>
        <dbReference type="EMBL" id="QEE27221.1"/>
    </source>
</evidence>
<comment type="subunit">
    <text evidence="10">Homodimer or homotetramer.</text>
</comment>
<comment type="catalytic activity">
    <reaction evidence="10">
        <text>beta-D-fructose 6-phosphate + ATP = beta-D-fructose 1,6-bisphosphate + ADP + H(+)</text>
        <dbReference type="Rhea" id="RHEA:16109"/>
        <dbReference type="ChEBI" id="CHEBI:15378"/>
        <dbReference type="ChEBI" id="CHEBI:30616"/>
        <dbReference type="ChEBI" id="CHEBI:32966"/>
        <dbReference type="ChEBI" id="CHEBI:57634"/>
        <dbReference type="ChEBI" id="CHEBI:456216"/>
        <dbReference type="EC" id="2.7.1.11"/>
    </reaction>
</comment>
<dbReference type="AlphaFoldDB" id="A0A5B9E9W0"/>
<dbReference type="GO" id="GO:0005524">
    <property type="term" value="F:ATP binding"/>
    <property type="evidence" value="ECO:0007669"/>
    <property type="project" value="UniProtKB-KW"/>
</dbReference>
<dbReference type="GO" id="GO:0046872">
    <property type="term" value="F:metal ion binding"/>
    <property type="evidence" value="ECO:0007669"/>
    <property type="project" value="UniProtKB-KW"/>
</dbReference>
<dbReference type="Proteomes" id="UP000321820">
    <property type="component" value="Chromosome"/>
</dbReference>
<feature type="binding site" description="in other chain" evidence="10">
    <location>
        <position position="222"/>
    </location>
    <ligand>
        <name>substrate</name>
        <note>ligand shared between dimeric partners</note>
    </ligand>
</feature>
<evidence type="ECO:0000256" key="3">
    <source>
        <dbReference type="ARBA" id="ARBA00004679"/>
    </source>
</evidence>
<dbReference type="GO" id="GO:0016208">
    <property type="term" value="F:AMP binding"/>
    <property type="evidence" value="ECO:0007669"/>
    <property type="project" value="TreeGrafter"/>
</dbReference>
<organism evidence="12 13">
    <name type="scientific">Terriglobus albidus</name>
    <dbReference type="NCBI Taxonomy" id="1592106"/>
    <lineage>
        <taxon>Bacteria</taxon>
        <taxon>Pseudomonadati</taxon>
        <taxon>Acidobacteriota</taxon>
        <taxon>Terriglobia</taxon>
        <taxon>Terriglobales</taxon>
        <taxon>Acidobacteriaceae</taxon>
        <taxon>Terriglobus</taxon>
    </lineage>
</organism>
<reference evidence="12 13" key="1">
    <citation type="submission" date="2019-08" db="EMBL/GenBank/DDBJ databases">
        <title>Complete genome sequence of Terriglobus albidus strain ORNL.</title>
        <authorList>
            <person name="Podar M."/>
        </authorList>
    </citation>
    <scope>NUCLEOTIDE SEQUENCE [LARGE SCALE GENOMIC DNA]</scope>
    <source>
        <strain evidence="12 13">ORNL</strain>
    </source>
</reference>
<evidence type="ECO:0000256" key="9">
    <source>
        <dbReference type="ARBA" id="ARBA00023152"/>
    </source>
</evidence>
<dbReference type="PRINTS" id="PR00476">
    <property type="entry name" value="PHFRCTKINASE"/>
</dbReference>
<dbReference type="RefSeq" id="WP_147646414.1">
    <property type="nucleotide sequence ID" value="NZ_CP042806.1"/>
</dbReference>
<dbReference type="InterPro" id="IPR000023">
    <property type="entry name" value="Phosphofructokinase_dom"/>
</dbReference>
<evidence type="ECO:0000256" key="7">
    <source>
        <dbReference type="ARBA" id="ARBA00022777"/>
    </source>
</evidence>
<evidence type="ECO:0000256" key="4">
    <source>
        <dbReference type="ARBA" id="ARBA00022490"/>
    </source>
</evidence>
<name>A0A5B9E9W0_9BACT</name>
<dbReference type="PROSITE" id="PS00433">
    <property type="entry name" value="PHOSPHOFRUCTOKINASE"/>
    <property type="match status" value="1"/>
</dbReference>
<dbReference type="PANTHER" id="PTHR13697:SF52">
    <property type="entry name" value="ATP-DEPENDENT 6-PHOSPHOFRUCTOKINASE 3"/>
    <property type="match status" value="1"/>
</dbReference>
<feature type="binding site" evidence="10">
    <location>
        <begin position="72"/>
        <end position="73"/>
    </location>
    <ligand>
        <name>ATP</name>
        <dbReference type="ChEBI" id="CHEBI:30616"/>
    </ligand>
</feature>
<keyword evidence="5 10" id="KW-0808">Transferase</keyword>
<sequence length="348" mass="36984">MRIGIVTAGGDCPGLNAVIRAAVRKGVLHYGNEFVGFTEGWRGLIEDLSMPLNLQTTDEILSRGGTILRSSRLDIRQVHGGYVKCMQTMARHGVEALIAIGGNGTQAASLALTEVGVNVVGVPKTIDNDLSGTDMCFGFDTAVNVATEAIDRLHTTAEAHNRVIICEVMGRHTGWIAACAGLAGGAHVIVIPERPIDLDDICAQVQYEWQEGRQYAIIVAAEGAHLPNTEWASPSRKLGGIGVALAKVIEERTGYETRSISLGHVQRGGTPTAYDRQLATRYGVAAVDVVNERRYGRMVALKNSVIVDIPLEDAVAPPRGVDAQLMGVITALRPPALKYSGLSAEASG</sequence>
<keyword evidence="10" id="KW-0547">Nucleotide-binding</keyword>
<feature type="binding site" evidence="10">
    <location>
        <position position="162"/>
    </location>
    <ligand>
        <name>substrate</name>
        <note>ligand shared between dimeric partners</note>
    </ligand>
</feature>
<dbReference type="GO" id="GO:0003872">
    <property type="term" value="F:6-phosphofructokinase activity"/>
    <property type="evidence" value="ECO:0007669"/>
    <property type="project" value="UniProtKB-UniRule"/>
</dbReference>
<feature type="active site" description="Proton acceptor" evidence="10">
    <location>
        <position position="127"/>
    </location>
</feature>
<keyword evidence="7 10" id="KW-0418">Kinase</keyword>
<dbReference type="Gene3D" id="3.40.50.460">
    <property type="entry name" value="Phosphofructokinase domain"/>
    <property type="match status" value="1"/>
</dbReference>
<dbReference type="GO" id="GO:0030388">
    <property type="term" value="P:fructose 1,6-bisphosphate metabolic process"/>
    <property type="evidence" value="ECO:0007669"/>
    <property type="project" value="TreeGrafter"/>
</dbReference>
<keyword evidence="6 10" id="KW-0479">Metal-binding</keyword>
<dbReference type="InterPro" id="IPR012003">
    <property type="entry name" value="ATP_PFK_prok-type"/>
</dbReference>
<dbReference type="GO" id="GO:0061621">
    <property type="term" value="P:canonical glycolysis"/>
    <property type="evidence" value="ECO:0007669"/>
    <property type="project" value="TreeGrafter"/>
</dbReference>
<dbReference type="SUPFAM" id="SSF53784">
    <property type="entry name" value="Phosphofructokinase"/>
    <property type="match status" value="1"/>
</dbReference>
<evidence type="ECO:0000259" key="11">
    <source>
        <dbReference type="Pfam" id="PF00365"/>
    </source>
</evidence>
<comment type="subcellular location">
    <subcellularLocation>
        <location evidence="2 10">Cytoplasm</location>
    </subcellularLocation>
</comment>
<keyword evidence="13" id="KW-1185">Reference proteome</keyword>
<dbReference type="InterPro" id="IPR015912">
    <property type="entry name" value="Phosphofructokinase_CS"/>
</dbReference>
<evidence type="ECO:0000256" key="2">
    <source>
        <dbReference type="ARBA" id="ARBA00004496"/>
    </source>
</evidence>
<feature type="binding site" evidence="10">
    <location>
        <begin position="102"/>
        <end position="105"/>
    </location>
    <ligand>
        <name>ATP</name>
        <dbReference type="ChEBI" id="CHEBI:30616"/>
    </ligand>
</feature>
<feature type="binding site" description="in other chain" evidence="10">
    <location>
        <begin position="125"/>
        <end position="127"/>
    </location>
    <ligand>
        <name>substrate</name>
        <note>ligand shared between dimeric partners</note>
    </ligand>
</feature>
<dbReference type="GO" id="GO:0047334">
    <property type="term" value="F:diphosphate-fructose-6-phosphate 1-phosphotransferase activity"/>
    <property type="evidence" value="ECO:0007669"/>
    <property type="project" value="InterPro"/>
</dbReference>
<comment type="pathway">
    <text evidence="3 10">Carbohydrate degradation; glycolysis; D-glyceraldehyde 3-phosphate and glycerone phosphate from D-glucose: step 3/4.</text>
</comment>
<evidence type="ECO:0000256" key="5">
    <source>
        <dbReference type="ARBA" id="ARBA00022679"/>
    </source>
</evidence>
<protein>
    <recommendedName>
        <fullName evidence="10">ATP-dependent 6-phosphofructokinase</fullName>
        <shortName evidence="10">ATP-PFK</shortName>
        <shortName evidence="10">Phosphofructokinase</shortName>
        <ecNumber evidence="10">2.7.1.11</ecNumber>
    </recommendedName>
    <alternativeName>
        <fullName evidence="10">Phosphohexokinase</fullName>
    </alternativeName>
</protein>
<dbReference type="GO" id="GO:0042802">
    <property type="term" value="F:identical protein binding"/>
    <property type="evidence" value="ECO:0007669"/>
    <property type="project" value="TreeGrafter"/>
</dbReference>
<dbReference type="KEGG" id="talb:FTW19_03850"/>
<evidence type="ECO:0000256" key="10">
    <source>
        <dbReference type="HAMAP-Rule" id="MF_01976"/>
    </source>
</evidence>
<dbReference type="NCBIfam" id="NF002872">
    <property type="entry name" value="PRK03202.1"/>
    <property type="match status" value="1"/>
</dbReference>